<dbReference type="EMBL" id="JACGDA010000013">
    <property type="protein sequence ID" value="MBA6147625.1"/>
    <property type="molecule type" value="Genomic_DNA"/>
</dbReference>
<accession>A0A7W2QZ92</accession>
<dbReference type="Proteomes" id="UP000577346">
    <property type="component" value="Unassembled WGS sequence"/>
</dbReference>
<gene>
    <name evidence="1" type="ORF">H4C15_08860</name>
</gene>
<evidence type="ECO:0000313" key="2">
    <source>
        <dbReference type="Proteomes" id="UP000577346"/>
    </source>
</evidence>
<name>A0A7W2QZ92_9PSED</name>
<sequence length="184" mass="20361">MAKEGSIPKKTETLTLRLDPKTKYAIELLARSQKRTLAGAIEWAVERSLSSQMVDTVHGEQPLKTVVDETWYPDDLVGVATLGAHAPHLLNHHESCLWAVIKNTPVLYTELRDAQGKLIYMHQWAQGIIIARDLILEAGIVLSATGELEPIPAKKILELAGEDESFLTKILEEARQAVVPHGTK</sequence>
<reference evidence="1 2" key="1">
    <citation type="submission" date="2020-07" db="EMBL/GenBank/DDBJ databases">
        <title>Diversity of carbapenemase encoding genes among Pseudomonas putida group clinical isolates in a tertiary Brazilian hospital.</title>
        <authorList>
            <person name="Alberto-Lei F."/>
            <person name="Nodari C.S."/>
            <person name="Streling A.P."/>
            <person name="Paulino J.T."/>
            <person name="Bessa-Neto F.O."/>
            <person name="Cayo R."/>
            <person name="Gales A.C."/>
        </authorList>
    </citation>
    <scope>NUCLEOTIDE SEQUENCE [LARGE SCALE GENOMIC DNA]</scope>
    <source>
        <strain evidence="1 2">11213</strain>
    </source>
</reference>
<dbReference type="AlphaFoldDB" id="A0A7W2QZ92"/>
<organism evidence="1 2">
    <name type="scientific">Pseudomonas juntendi</name>
    <dbReference type="NCBI Taxonomy" id="2666183"/>
    <lineage>
        <taxon>Bacteria</taxon>
        <taxon>Pseudomonadati</taxon>
        <taxon>Pseudomonadota</taxon>
        <taxon>Gammaproteobacteria</taxon>
        <taxon>Pseudomonadales</taxon>
        <taxon>Pseudomonadaceae</taxon>
        <taxon>Pseudomonas</taxon>
    </lineage>
</organism>
<proteinExistence type="predicted"/>
<protein>
    <submittedName>
        <fullName evidence="1">Uncharacterized protein</fullName>
    </submittedName>
</protein>
<comment type="caution">
    <text evidence="1">The sequence shown here is derived from an EMBL/GenBank/DDBJ whole genome shotgun (WGS) entry which is preliminary data.</text>
</comment>
<dbReference type="RefSeq" id="WP_043859664.1">
    <property type="nucleotide sequence ID" value="NZ_JACGDA010000013.1"/>
</dbReference>
<evidence type="ECO:0000313" key="1">
    <source>
        <dbReference type="EMBL" id="MBA6147625.1"/>
    </source>
</evidence>